<dbReference type="NCBIfam" id="TIGR00229">
    <property type="entry name" value="sensory_box"/>
    <property type="match status" value="4"/>
</dbReference>
<dbReference type="CDD" id="cd00077">
    <property type="entry name" value="HDc"/>
    <property type="match status" value="1"/>
</dbReference>
<dbReference type="SMART" id="SM00471">
    <property type="entry name" value="HDc"/>
    <property type="match status" value="1"/>
</dbReference>
<dbReference type="SMART" id="SM00086">
    <property type="entry name" value="PAC"/>
    <property type="match status" value="4"/>
</dbReference>
<comment type="caution">
    <text evidence="5">The sequence shown here is derived from an EMBL/GenBank/DDBJ whole genome shotgun (WGS) entry which is preliminary data.</text>
</comment>
<keyword evidence="1" id="KW-0812">Transmembrane</keyword>
<evidence type="ECO:0000259" key="2">
    <source>
        <dbReference type="PROSITE" id="PS50112"/>
    </source>
</evidence>
<dbReference type="SUPFAM" id="SSF109604">
    <property type="entry name" value="HD-domain/PDEase-like"/>
    <property type="match status" value="1"/>
</dbReference>
<dbReference type="InterPro" id="IPR037522">
    <property type="entry name" value="HD_GYP_dom"/>
</dbReference>
<dbReference type="InterPro" id="IPR000700">
    <property type="entry name" value="PAS-assoc_C"/>
</dbReference>
<evidence type="ECO:0000256" key="1">
    <source>
        <dbReference type="SAM" id="Phobius"/>
    </source>
</evidence>
<dbReference type="InterPro" id="IPR000014">
    <property type="entry name" value="PAS"/>
</dbReference>
<dbReference type="InterPro" id="IPR013655">
    <property type="entry name" value="PAS_fold_3"/>
</dbReference>
<evidence type="ECO:0000259" key="4">
    <source>
        <dbReference type="PROSITE" id="PS51832"/>
    </source>
</evidence>
<dbReference type="InterPro" id="IPR003607">
    <property type="entry name" value="HD/PDEase_dom"/>
</dbReference>
<dbReference type="CDD" id="cd00130">
    <property type="entry name" value="PAS"/>
    <property type="match status" value="4"/>
</dbReference>
<dbReference type="Pfam" id="PF13487">
    <property type="entry name" value="HD_5"/>
    <property type="match status" value="1"/>
</dbReference>
<dbReference type="Proteomes" id="UP000724268">
    <property type="component" value="Unassembled WGS sequence"/>
</dbReference>
<proteinExistence type="predicted"/>
<dbReference type="SUPFAM" id="SSF55785">
    <property type="entry name" value="PYP-like sensor domain (PAS domain)"/>
    <property type="match status" value="5"/>
</dbReference>
<evidence type="ECO:0000313" key="6">
    <source>
        <dbReference type="Proteomes" id="UP000724268"/>
    </source>
</evidence>
<dbReference type="Gene3D" id="3.30.450.40">
    <property type="match status" value="2"/>
</dbReference>
<dbReference type="InterPro" id="IPR052020">
    <property type="entry name" value="Cyclic_di-GMP/3'3'-cGAMP_PDE"/>
</dbReference>
<dbReference type="InterPro" id="IPR001610">
    <property type="entry name" value="PAC"/>
</dbReference>
<protein>
    <submittedName>
        <fullName evidence="5">PAS domain S-box protein</fullName>
    </submittedName>
</protein>
<dbReference type="PROSITE" id="PS51832">
    <property type="entry name" value="HD_GYP"/>
    <property type="match status" value="1"/>
</dbReference>
<feature type="domain" description="PAC" evidence="3">
    <location>
        <begin position="657"/>
        <end position="707"/>
    </location>
</feature>
<feature type="domain" description="HD-GYP" evidence="4">
    <location>
        <begin position="1038"/>
        <end position="1229"/>
    </location>
</feature>
<keyword evidence="6" id="KW-1185">Reference proteome</keyword>
<feature type="domain" description="PAS" evidence="2">
    <location>
        <begin position="459"/>
        <end position="505"/>
    </location>
</feature>
<dbReference type="InterPro" id="IPR003018">
    <property type="entry name" value="GAF"/>
</dbReference>
<dbReference type="SMART" id="SM00065">
    <property type="entry name" value="GAF"/>
    <property type="match status" value="2"/>
</dbReference>
<keyword evidence="1" id="KW-0472">Membrane</keyword>
<dbReference type="SUPFAM" id="SSF55781">
    <property type="entry name" value="GAF domain-like"/>
    <property type="match status" value="2"/>
</dbReference>
<dbReference type="InterPro" id="IPR035965">
    <property type="entry name" value="PAS-like_dom_sf"/>
</dbReference>
<dbReference type="Pfam" id="PF13185">
    <property type="entry name" value="GAF_2"/>
    <property type="match status" value="2"/>
</dbReference>
<organism evidence="5 6">
    <name type="scientific">Thermus brevis</name>
    <dbReference type="NCBI Taxonomy" id="2862456"/>
    <lineage>
        <taxon>Bacteria</taxon>
        <taxon>Thermotogati</taxon>
        <taxon>Deinococcota</taxon>
        <taxon>Deinococci</taxon>
        <taxon>Thermales</taxon>
        <taxon>Thermaceae</taxon>
        <taxon>Thermus</taxon>
    </lineage>
</organism>
<dbReference type="PROSITE" id="PS50112">
    <property type="entry name" value="PAS"/>
    <property type="match status" value="4"/>
</dbReference>
<dbReference type="InterPro" id="IPR029016">
    <property type="entry name" value="GAF-like_dom_sf"/>
</dbReference>
<dbReference type="Gene3D" id="3.30.450.20">
    <property type="entry name" value="PAS domain"/>
    <property type="match status" value="5"/>
</dbReference>
<feature type="domain" description="PAC" evidence="3">
    <location>
        <begin position="532"/>
        <end position="583"/>
    </location>
</feature>
<dbReference type="RefSeq" id="WP_219758562.1">
    <property type="nucleotide sequence ID" value="NZ_JAHXRS010000001.1"/>
</dbReference>
<dbReference type="Pfam" id="PF08447">
    <property type="entry name" value="PAS_3"/>
    <property type="match status" value="1"/>
</dbReference>
<dbReference type="PANTHER" id="PTHR45228">
    <property type="entry name" value="CYCLIC DI-GMP PHOSPHODIESTERASE TM_0186-RELATED"/>
    <property type="match status" value="1"/>
</dbReference>
<sequence length="1229" mass="139419">MKLSPSRVVFIYSLFALLWILVGDRLLHFKAQDPAALAQAHSVKEGIFAVLSILLVYLLAKAQEYTEMQRRKALEASENRFRALVENSHELIYIIDAEGYMHYASPNVDHVLGYDPFGYTRERIPILSFVHPEDRLYAEAALEDLVRHPGATREYSLRIFDQQGGVRYVRVWGRNLLNDPAVQGIVLNIRDETEEARLRKDLEAQHRLFKDLLETLPGVPWQILVTPGEDPLRAPVLYLGPQAARSGYDLEALLRDPGLYLKHVHPEDLDLLAEAFHRAIAQPGTVQEVTFRFFLDPNDPSQWRWLKHSLYYDEETHHLTGYTEDVSREVEARRALEAQEARFRLLFHAHPLPMWVYDLETLRFLEVNHAAVEKYGYTREEFLTMTLLDIRPARERLKLLEDLKNPRPPLRHSGPWTHRLKDGREIQVEIFSHLIEWEKRPAVLVVALDVTQRLQAEATMRLLQNALEAAHEAVVLTDRSGQIEWVNPAFTRLTGYTLEEALGKNPRILKSGVQDQAFYKNLWDTILSGRVWTGELVNRRKDGTLYTERMTITPVRENGEIHHFIAIKRDVTEEKARERALRESEALFRTLAETAPALILMWQEERLTFANEEAMRLTGYTREELASRPIWEFVHPADRSLVRERGLARIRGENPPSRYTFRILTKGGEVRWLDYSAARVEVGGKPAVLGVGLDITEAKERELALEAFAQVSVALRRSEELKEMMEAALEATLKSLEAPVGSILLYDAETGRLEEAASRGWLKEIPTPETLAEAGLVARAFRGEVVVSQDLKHDPRVRPGARPLVPEGWSGVVAPLLAGKEVVGTLTLAWPHPRTPTPAEVERVIILAEAIGNAVRRASLRRKLARRVEQLEALRAVDQAIAASLDLDPTLEVFFNQVMRLPLDAAALFLYNPREKTLELRGLRGFYTPTKGVPHRLLLGQGHIGQAALSGETVFVPDLAQDPGADAQFTLREGLVAEKAYPLFAKGRLLGVLAAFTRRPWDLSPEEEEFLEALIGQGAVALDNALTFQELLKSQRELEAAYDLTLWGWAKAVELRDQETAGHTERVTELTLRLARALGVPEEDLEHIRRGAILHDVGKIGIPDSILLKPGPLTEEEWAVMKKHPVYAYEWLSGIPFLKKALEIPYCHHERWDGSGYPRGLKGLEIPLSARIFAVVDVYDALTSDRPYRKAWPREKALAYIQEQAGKQFDPEVVEAFLRLVAGEEPPLP</sequence>
<feature type="transmembrane region" description="Helical" evidence="1">
    <location>
        <begin position="6"/>
        <end position="22"/>
    </location>
</feature>
<dbReference type="Pfam" id="PF00989">
    <property type="entry name" value="PAS"/>
    <property type="match status" value="3"/>
</dbReference>
<dbReference type="SMART" id="SM00091">
    <property type="entry name" value="PAS"/>
    <property type="match status" value="4"/>
</dbReference>
<reference evidence="5 6" key="1">
    <citation type="submission" date="2021-07" db="EMBL/GenBank/DDBJ databases">
        <title>Thermus aquaticus gen. n. and sp. n., a nonsporulating extreme thermophile.</title>
        <authorList>
            <person name="Hu C.-J."/>
            <person name="Li W.-J."/>
            <person name="Xian W.-D."/>
        </authorList>
    </citation>
    <scope>NUCLEOTIDE SEQUENCE [LARGE SCALE GENOMIC DNA]</scope>
    <source>
        <strain evidence="5 6">SYSU G05001</strain>
    </source>
</reference>
<feature type="domain" description="PAS" evidence="2">
    <location>
        <begin position="584"/>
        <end position="654"/>
    </location>
</feature>
<dbReference type="PROSITE" id="PS50113">
    <property type="entry name" value="PAC"/>
    <property type="match status" value="2"/>
</dbReference>
<dbReference type="Gene3D" id="1.10.3210.10">
    <property type="entry name" value="Hypothetical protein af1432"/>
    <property type="match status" value="1"/>
</dbReference>
<evidence type="ECO:0000259" key="3">
    <source>
        <dbReference type="PROSITE" id="PS50113"/>
    </source>
</evidence>
<name>A0ABS6ZUB4_9DEIN</name>
<dbReference type="PANTHER" id="PTHR45228:SF1">
    <property type="entry name" value="CYCLIC DI-GMP PHOSPHODIESTERASE TM_0186"/>
    <property type="match status" value="1"/>
</dbReference>
<accession>A0ABS6ZUB4</accession>
<evidence type="ECO:0000313" key="5">
    <source>
        <dbReference type="EMBL" id="MBW6393646.1"/>
    </source>
</evidence>
<dbReference type="InterPro" id="IPR013767">
    <property type="entry name" value="PAS_fold"/>
</dbReference>
<feature type="domain" description="PAS" evidence="2">
    <location>
        <begin position="77"/>
        <end position="149"/>
    </location>
</feature>
<gene>
    <name evidence="5" type="ORF">KZX47_00520</name>
</gene>
<dbReference type="EMBL" id="JAHXRS010000001">
    <property type="protein sequence ID" value="MBW6393646.1"/>
    <property type="molecule type" value="Genomic_DNA"/>
</dbReference>
<feature type="domain" description="PAS" evidence="2">
    <location>
        <begin position="339"/>
        <end position="388"/>
    </location>
</feature>
<keyword evidence="1" id="KW-1133">Transmembrane helix</keyword>